<feature type="compositionally biased region" description="Polar residues" evidence="1">
    <location>
        <begin position="114"/>
        <end position="123"/>
    </location>
</feature>
<name>A0A0L0GBG7_9EUKA</name>
<evidence type="ECO:0000256" key="1">
    <source>
        <dbReference type="SAM" id="MobiDB-lite"/>
    </source>
</evidence>
<dbReference type="GeneID" id="25902080"/>
<evidence type="ECO:0000313" key="3">
    <source>
        <dbReference type="Proteomes" id="UP000054560"/>
    </source>
</evidence>
<feature type="region of interest" description="Disordered" evidence="1">
    <location>
        <begin position="74"/>
        <end position="133"/>
    </location>
</feature>
<keyword evidence="3" id="KW-1185">Reference proteome</keyword>
<reference evidence="2 3" key="1">
    <citation type="submission" date="2011-02" db="EMBL/GenBank/DDBJ databases">
        <title>The Genome Sequence of Sphaeroforma arctica JP610.</title>
        <authorList>
            <consortium name="The Broad Institute Genome Sequencing Platform"/>
            <person name="Russ C."/>
            <person name="Cuomo C."/>
            <person name="Young S.K."/>
            <person name="Zeng Q."/>
            <person name="Gargeya S."/>
            <person name="Alvarado L."/>
            <person name="Berlin A."/>
            <person name="Chapman S.B."/>
            <person name="Chen Z."/>
            <person name="Freedman E."/>
            <person name="Gellesch M."/>
            <person name="Goldberg J."/>
            <person name="Griggs A."/>
            <person name="Gujja S."/>
            <person name="Heilman E."/>
            <person name="Heiman D."/>
            <person name="Howarth C."/>
            <person name="Mehta T."/>
            <person name="Neiman D."/>
            <person name="Pearson M."/>
            <person name="Roberts A."/>
            <person name="Saif S."/>
            <person name="Shea T."/>
            <person name="Shenoy N."/>
            <person name="Sisk P."/>
            <person name="Stolte C."/>
            <person name="Sykes S."/>
            <person name="White J."/>
            <person name="Yandava C."/>
            <person name="Burger G."/>
            <person name="Gray M.W."/>
            <person name="Holland P.W.H."/>
            <person name="King N."/>
            <person name="Lang F.B.F."/>
            <person name="Roger A.J."/>
            <person name="Ruiz-Trillo I."/>
            <person name="Haas B."/>
            <person name="Nusbaum C."/>
            <person name="Birren B."/>
        </authorList>
    </citation>
    <scope>NUCLEOTIDE SEQUENCE [LARGE SCALE GENOMIC DNA]</scope>
    <source>
        <strain evidence="2 3">JP610</strain>
    </source>
</reference>
<dbReference type="AlphaFoldDB" id="A0A0L0GBG7"/>
<feature type="compositionally biased region" description="Low complexity" evidence="1">
    <location>
        <begin position="74"/>
        <end position="90"/>
    </location>
</feature>
<dbReference type="EMBL" id="KQ241660">
    <property type="protein sequence ID" value="KNC86254.1"/>
    <property type="molecule type" value="Genomic_DNA"/>
</dbReference>
<protein>
    <submittedName>
        <fullName evidence="2">Uncharacterized protein</fullName>
    </submittedName>
</protein>
<organism evidence="2 3">
    <name type="scientific">Sphaeroforma arctica JP610</name>
    <dbReference type="NCBI Taxonomy" id="667725"/>
    <lineage>
        <taxon>Eukaryota</taxon>
        <taxon>Ichthyosporea</taxon>
        <taxon>Ichthyophonida</taxon>
        <taxon>Sphaeroforma</taxon>
    </lineage>
</organism>
<evidence type="ECO:0000313" key="2">
    <source>
        <dbReference type="EMBL" id="KNC86254.1"/>
    </source>
</evidence>
<dbReference type="RefSeq" id="XP_014160156.1">
    <property type="nucleotide sequence ID" value="XM_014304681.1"/>
</dbReference>
<sequence>METALKPINAKISQLEENVNKVRTSEKDKTKVSGEKSVEERLNRLESAYSLLQELNNQLKVENEQLKRKLHQVTNTTDTHTPMPTMNTTDFPNLGESQSDPKQRPGPKSFKEMLNQTRSPSSREAQEALFKPSKPPSIWDYPDHWELSALYFNCSTHALEDGSLPTNKHLSKWLWNFHLLKNIPILHASYLYKDRSAVELVVPARFSSKTKQILLARGWRTNKGADPMNVTNPIAINGARTRLTTAHKSALEREKCPPQYPRVLAYLLSRVPDDPTQPKSKANSTDSETATTSSNITNTLAITTSSPADIQTSARSESDHMEVQSEITKLSLDLKRKCQSDSDNERARTRLEGNDDESLSDNERARSTPEGNDDESLDTMSEDELVAVLGDGFNSPPISDPEARKELSDFIQTRTDSKMKPQ</sequence>
<feature type="region of interest" description="Disordered" evidence="1">
    <location>
        <begin position="271"/>
        <end position="422"/>
    </location>
</feature>
<feature type="compositionally biased region" description="Polar residues" evidence="1">
    <location>
        <begin position="277"/>
        <end position="315"/>
    </location>
</feature>
<accession>A0A0L0GBG7</accession>
<feature type="compositionally biased region" description="Basic and acidic residues" evidence="1">
    <location>
        <begin position="332"/>
        <end position="353"/>
    </location>
</feature>
<feature type="compositionally biased region" description="Acidic residues" evidence="1">
    <location>
        <begin position="371"/>
        <end position="385"/>
    </location>
</feature>
<dbReference type="Proteomes" id="UP000054560">
    <property type="component" value="Unassembled WGS sequence"/>
</dbReference>
<proteinExistence type="predicted"/>
<gene>
    <name evidence="2" type="ORF">SARC_01576</name>
</gene>